<keyword evidence="5" id="KW-1003">Cell membrane</keyword>
<keyword evidence="20" id="KW-0407">Ion channel</keyword>
<dbReference type="Gene3D" id="1.20.5.1010">
    <property type="entry name" value="TRPM, tetramerisation domain"/>
    <property type="match status" value="1"/>
</dbReference>
<dbReference type="Pfam" id="PF00520">
    <property type="entry name" value="Ion_trans"/>
    <property type="match status" value="1"/>
</dbReference>
<dbReference type="GO" id="GO:0046872">
    <property type="term" value="F:metal ion binding"/>
    <property type="evidence" value="ECO:0007669"/>
    <property type="project" value="UniProtKB-KW"/>
</dbReference>
<dbReference type="InterPro" id="IPR004166">
    <property type="entry name" value="a-kinase_dom"/>
</dbReference>
<evidence type="ECO:0000256" key="5">
    <source>
        <dbReference type="ARBA" id="ARBA00022475"/>
    </source>
</evidence>
<dbReference type="InterPro" id="IPR050927">
    <property type="entry name" value="TRPM"/>
</dbReference>
<dbReference type="GO" id="GO:0016324">
    <property type="term" value="C:apical plasma membrane"/>
    <property type="evidence" value="ECO:0007669"/>
    <property type="project" value="TreeGrafter"/>
</dbReference>
<keyword evidence="12" id="KW-0479">Metal-binding</keyword>
<evidence type="ECO:0000256" key="6">
    <source>
        <dbReference type="ARBA" id="ARBA00022527"/>
    </source>
</evidence>
<evidence type="ECO:0000256" key="16">
    <source>
        <dbReference type="ARBA" id="ARBA00022989"/>
    </source>
</evidence>
<keyword evidence="13" id="KW-0418">Kinase</keyword>
<keyword evidence="14" id="KW-0862">Zinc</keyword>
<dbReference type="PANTHER" id="PTHR13800">
    <property type="entry name" value="TRANSIENT RECEPTOR POTENTIAL CATION CHANNEL, SUBFAMILY M, MEMBER 6"/>
    <property type="match status" value="1"/>
</dbReference>
<dbReference type="InterPro" id="IPR041491">
    <property type="entry name" value="TRPM_SLOG"/>
</dbReference>
<dbReference type="Pfam" id="PF16519">
    <property type="entry name" value="TRPM_tetra"/>
    <property type="match status" value="1"/>
</dbReference>
<feature type="compositionally biased region" description="Basic residues" evidence="27">
    <location>
        <begin position="558"/>
        <end position="568"/>
    </location>
</feature>
<protein>
    <recommendedName>
        <fullName evidence="3">non-specific serine/threonine protein kinase</fullName>
        <ecNumber evidence="3">2.7.11.1</ecNumber>
    </recommendedName>
</protein>
<dbReference type="Proteomes" id="UP000472260">
    <property type="component" value="Unassembled WGS sequence"/>
</dbReference>
<comment type="catalytic activity">
    <reaction evidence="25">
        <text>L-threonyl-[protein] + ATP = O-phospho-L-threonyl-[protein] + ADP + H(+)</text>
        <dbReference type="Rhea" id="RHEA:46608"/>
        <dbReference type="Rhea" id="RHEA-COMP:11060"/>
        <dbReference type="Rhea" id="RHEA-COMP:11605"/>
        <dbReference type="ChEBI" id="CHEBI:15378"/>
        <dbReference type="ChEBI" id="CHEBI:30013"/>
        <dbReference type="ChEBI" id="CHEBI:30616"/>
        <dbReference type="ChEBI" id="CHEBI:61977"/>
        <dbReference type="ChEBI" id="CHEBI:456216"/>
        <dbReference type="EC" id="2.7.11.1"/>
    </reaction>
</comment>
<dbReference type="InterPro" id="IPR005821">
    <property type="entry name" value="Ion_trans_dom"/>
</dbReference>
<evidence type="ECO:0000313" key="30">
    <source>
        <dbReference type="Ensembl" id="ENSSANP00000049842.1"/>
    </source>
</evidence>
<keyword evidence="11 28" id="KW-0812">Transmembrane</keyword>
<dbReference type="GO" id="GO:0005262">
    <property type="term" value="F:calcium channel activity"/>
    <property type="evidence" value="ECO:0007669"/>
    <property type="project" value="UniProtKB-KW"/>
</dbReference>
<evidence type="ECO:0000256" key="11">
    <source>
        <dbReference type="ARBA" id="ARBA00022692"/>
    </source>
</evidence>
<comment type="similarity">
    <text evidence="21">In the C-terminal section; belongs to the protein kinase superfamily. Alpha-type protein kinase family. ALPK subfamily.</text>
</comment>
<evidence type="ECO:0000256" key="28">
    <source>
        <dbReference type="SAM" id="Phobius"/>
    </source>
</evidence>
<evidence type="ECO:0000256" key="7">
    <source>
        <dbReference type="ARBA" id="ARBA00022553"/>
    </source>
</evidence>
<feature type="transmembrane region" description="Helical" evidence="28">
    <location>
        <begin position="1061"/>
        <end position="1080"/>
    </location>
</feature>
<evidence type="ECO:0000256" key="15">
    <source>
        <dbReference type="ARBA" id="ARBA00022837"/>
    </source>
</evidence>
<keyword evidence="19" id="KW-0539">Nucleus</keyword>
<evidence type="ECO:0000256" key="8">
    <source>
        <dbReference type="ARBA" id="ARBA00022568"/>
    </source>
</evidence>
<evidence type="ECO:0000259" key="29">
    <source>
        <dbReference type="PROSITE" id="PS51158"/>
    </source>
</evidence>
<feature type="transmembrane region" description="Helical" evidence="28">
    <location>
        <begin position="804"/>
        <end position="823"/>
    </location>
</feature>
<evidence type="ECO:0000256" key="12">
    <source>
        <dbReference type="ARBA" id="ARBA00022723"/>
    </source>
</evidence>
<evidence type="ECO:0000256" key="4">
    <source>
        <dbReference type="ARBA" id="ARBA00022448"/>
    </source>
</evidence>
<comment type="subcellular location">
    <subcellularLocation>
        <location evidence="2">Cell membrane</location>
        <topology evidence="2">Multi-pass membrane protein</topology>
    </subcellularLocation>
    <subcellularLocation>
        <location evidence="1">Nucleus</location>
    </subcellularLocation>
</comment>
<evidence type="ECO:0000256" key="1">
    <source>
        <dbReference type="ARBA" id="ARBA00004123"/>
    </source>
</evidence>
<dbReference type="SMART" id="SM00811">
    <property type="entry name" value="Alpha_kinase"/>
    <property type="match status" value="1"/>
</dbReference>
<evidence type="ECO:0000256" key="27">
    <source>
        <dbReference type="SAM" id="MobiDB-lite"/>
    </source>
</evidence>
<dbReference type="Pfam" id="PF02816">
    <property type="entry name" value="Alpha_kinase"/>
    <property type="match status" value="1"/>
</dbReference>
<feature type="transmembrane region" description="Helical" evidence="28">
    <location>
        <begin position="938"/>
        <end position="955"/>
    </location>
</feature>
<evidence type="ECO:0000256" key="3">
    <source>
        <dbReference type="ARBA" id="ARBA00012513"/>
    </source>
</evidence>
<sequence length="1716" mass="194908">MWWLSRWIQATFSKRDCVTFLPASRDHHRCYPVCQVCQSLVRCCCGRLIAEHVGLYSGLLGHVPGPDEEEWSVLQHTSVSPTDAFGSLDFQGSTKRTCRAKYVRLSYDTPPELLVQLMLREWHMEMPKLVISVHGGTDNFPLSPRVCQAFSTGLITAAESTGAWILTDGINTGVSKYVGDAVKVYGSHDHRKRNVVGIPPWGIIENNSDLIGQDVLRHYQALGNPLSKRASLNGMHSHFLLVDDGTMGKSGCQIDLRKRLERHIHFLKIHPRLPQHVPLVCVVVEGGPAILSVVLEYVRRSSPVPVLVFEGTGRAADLLALIHKQTAVERHDVLLRIREMFVVDRQEASELLSILMECMEYRELITIFDSESEDLQEADVAILTTSLRGTRASPEEQLNITLAWDRADVAKDNILVYGQQWQVGSLEQTMLDALVMDRVSFVKLLIENGMTMRRFLTISRLEQLYNIHKGSSDHFLRHIIEDAKQTRLPAVYRISLIDIGMVIEYLIGGAYRSTYTRKSFRAMYSHIHNPAKGGKETSSPFSKARKAAPTPETSPSRSHFHRTARPCRHQSTSSPEFLCTFNDLFVWAVLKHRQEMAMFLWQHGEQAMARAVVACKLYRAMAVEAGDSNMGDSMAEELKKNSLEFGQLAVDLLDQAFRENERMAMKLLTWEMKDWSNFTCLQMAVSSRLRPFVAHNCTQMLLTDLWMGRLNLSKNSWFKIIASILMPVAIQMLEFKNQAEMSHVPQPQEALQFGWDPGSPGASEQEGAANAMKMFSFKHERGSRCLCPWTRKVYDFYTAPVVKFWFHTMAFLGFLMMFSYTVLVRLDEKPNIQECLVITYILTMAAEKAREVLVLEPRKFTKKLKVWFSEYWNINDFMGILLFLVGVSLRWHQETRLASHIVYSLDFIFWSVRLLDLFAVNQHAGPYLTMITKMMSNMFYIVVIMAIVLVSFGTSRKSILSPNEDPSWNLLRDVVFQPYWMIFGEVYAGEIDACSNPETCVPGAFLTPFLQAVYLFVQYIIMVNVLIAFFNNVYFDMSSISRKLWKYNRYRYIMTYQEKPWLPPPLILLSHVTLCLSSMWQKHRKASKRGRTGLKLLLAPDDLKKLHEFEEKCVTGYFRDKKESQQGSQINQIRSAADKTEEMAGILVEVAEKISIIQDNMHTLDGHLGQLQDLSALAVDTLNFLSATDNQQQEVARLGQSQPIACRHEQVSHRTSVGPFEVRSKCMSASPEEEDCSFRWPLQRGDSREGVCHLSLPHLCAGWRDKGMYGSGEPSRASSPTMPLRDLQLQPSHEESMEEEDDEDNLHAMSRSSSHTFLLTDSHSDGDRSLGIRNPAFYRLDDTGHVTRPQGLLGRKWAFDLEQSRSLSASMETVAMPDASTSEHGRWTLLAPPQHSHDQRAMERNNLMRLAHSIPFTPVSLLGGVEVCIYTLEETEAGSSLEDQSSKISTWIQHGRTAVLQPLAHQEVLDGGLRRATKVVCTWAEGVVLKLGSVYVVKAFRPEVVRIWQKVFPISTSLHLCLREIQQQRAAQKLMQRFNQIKPSSVPYSPRFLDVSLLHWRSDGQWLTVEKNMSGHFRKYNNNTGEEISPSSGLEEAILAFSHWTYEYTNRELLVLDLQGVGADLTDPSLIRFDDKSSSGEMAFGPANLGDDAIQSFVLKHTCNSCCKKLGLSGENKTSPSPTPRPPHCPPFIINTYKTQKPKGFIIMNRHARITN</sequence>
<dbReference type="PANTHER" id="PTHR13800:SF15">
    <property type="entry name" value="TRANSIENT RECEPTOR POTENTIAL CATION CHANNEL SUBFAMILY M MEMBER 6"/>
    <property type="match status" value="1"/>
</dbReference>
<dbReference type="InterPro" id="IPR037162">
    <property type="entry name" value="TRPM_tetra_sf"/>
</dbReference>
<evidence type="ECO:0000256" key="22">
    <source>
        <dbReference type="ARBA" id="ARBA00034269"/>
    </source>
</evidence>
<feature type="domain" description="Alpha-type protein kinase" evidence="29">
    <location>
        <begin position="1443"/>
        <end position="1675"/>
    </location>
</feature>
<evidence type="ECO:0000256" key="17">
    <source>
        <dbReference type="ARBA" id="ARBA00023065"/>
    </source>
</evidence>
<comment type="catalytic activity">
    <reaction evidence="26">
        <text>L-seryl-[protein] + ATP = O-phospho-L-seryl-[protein] + ADP + H(+)</text>
        <dbReference type="Rhea" id="RHEA:17989"/>
        <dbReference type="Rhea" id="RHEA-COMP:9863"/>
        <dbReference type="Rhea" id="RHEA-COMP:11604"/>
        <dbReference type="ChEBI" id="CHEBI:15378"/>
        <dbReference type="ChEBI" id="CHEBI:29999"/>
        <dbReference type="ChEBI" id="CHEBI:30616"/>
        <dbReference type="ChEBI" id="CHEBI:83421"/>
        <dbReference type="ChEBI" id="CHEBI:456216"/>
        <dbReference type="EC" id="2.7.11.1"/>
    </reaction>
</comment>
<evidence type="ECO:0000256" key="25">
    <source>
        <dbReference type="ARBA" id="ARBA00047899"/>
    </source>
</evidence>
<evidence type="ECO:0000256" key="23">
    <source>
        <dbReference type="ARBA" id="ARBA00034634"/>
    </source>
</evidence>
<keyword evidence="10" id="KW-0808">Transferase</keyword>
<evidence type="ECO:0000256" key="19">
    <source>
        <dbReference type="ARBA" id="ARBA00023242"/>
    </source>
</evidence>
<feature type="transmembrane region" description="Helical" evidence="28">
    <location>
        <begin position="1012"/>
        <end position="1035"/>
    </location>
</feature>
<evidence type="ECO:0000256" key="26">
    <source>
        <dbReference type="ARBA" id="ARBA00048679"/>
    </source>
</evidence>
<comment type="catalytic activity">
    <reaction evidence="23">
        <text>Zn(2+)(in) = Zn(2+)(out)</text>
        <dbReference type="Rhea" id="RHEA:29351"/>
        <dbReference type="ChEBI" id="CHEBI:29105"/>
    </reaction>
</comment>
<evidence type="ECO:0000256" key="18">
    <source>
        <dbReference type="ARBA" id="ARBA00023136"/>
    </source>
</evidence>
<organism evidence="30 31">
    <name type="scientific">Sinocyclocheilus anshuiensis</name>
    <dbReference type="NCBI Taxonomy" id="1608454"/>
    <lineage>
        <taxon>Eukaryota</taxon>
        <taxon>Metazoa</taxon>
        <taxon>Chordata</taxon>
        <taxon>Craniata</taxon>
        <taxon>Vertebrata</taxon>
        <taxon>Euteleostomi</taxon>
        <taxon>Actinopterygii</taxon>
        <taxon>Neopterygii</taxon>
        <taxon>Teleostei</taxon>
        <taxon>Ostariophysi</taxon>
        <taxon>Cypriniformes</taxon>
        <taxon>Cyprinidae</taxon>
        <taxon>Cyprininae</taxon>
        <taxon>Sinocyclocheilus</taxon>
    </lineage>
</organism>
<keyword evidence="4" id="KW-0813">Transport</keyword>
<dbReference type="GO" id="GO:0005634">
    <property type="term" value="C:nucleus"/>
    <property type="evidence" value="ECO:0007669"/>
    <property type="project" value="UniProtKB-SubCell"/>
</dbReference>
<dbReference type="SUPFAM" id="SSF56112">
    <property type="entry name" value="Protein kinase-like (PK-like)"/>
    <property type="match status" value="1"/>
</dbReference>
<dbReference type="Pfam" id="PF18139">
    <property type="entry name" value="LSDAT_euk"/>
    <property type="match status" value="1"/>
</dbReference>
<keyword evidence="7" id="KW-0597">Phosphoprotein</keyword>
<dbReference type="Gene3D" id="3.20.200.10">
    <property type="entry name" value="MHCK/EF2 kinase"/>
    <property type="match status" value="1"/>
</dbReference>
<evidence type="ECO:0000256" key="24">
    <source>
        <dbReference type="ARBA" id="ARBA00036634"/>
    </source>
</evidence>
<keyword evidence="17" id="KW-0406">Ion transport</keyword>
<keyword evidence="31" id="KW-1185">Reference proteome</keyword>
<dbReference type="Gene3D" id="3.30.200.20">
    <property type="entry name" value="Phosphorylase Kinase, domain 1"/>
    <property type="match status" value="1"/>
</dbReference>
<feature type="region of interest" description="Disordered" evidence="27">
    <location>
        <begin position="531"/>
        <end position="573"/>
    </location>
</feature>
<comment type="catalytic activity">
    <reaction evidence="24">
        <text>Ca(2+)(in) = Ca(2+)(out)</text>
        <dbReference type="Rhea" id="RHEA:29671"/>
        <dbReference type="ChEBI" id="CHEBI:29108"/>
    </reaction>
</comment>
<reference evidence="30" key="1">
    <citation type="submission" date="2025-08" db="UniProtKB">
        <authorList>
            <consortium name="Ensembl"/>
        </authorList>
    </citation>
    <scope>IDENTIFICATION</scope>
</reference>
<dbReference type="Ensembl" id="ENSSANT00000052989.1">
    <property type="protein sequence ID" value="ENSSANP00000049842.1"/>
    <property type="gene ID" value="ENSSANG00000024906.1"/>
</dbReference>
<keyword evidence="15" id="KW-0106">Calcium</keyword>
<dbReference type="Pfam" id="PF25508">
    <property type="entry name" value="TRPM2"/>
    <property type="match status" value="2"/>
</dbReference>
<dbReference type="InterPro" id="IPR057366">
    <property type="entry name" value="TRPM-like"/>
</dbReference>
<evidence type="ECO:0000256" key="21">
    <source>
        <dbReference type="ARBA" id="ARBA00025760"/>
    </source>
</evidence>
<dbReference type="EC" id="2.7.11.1" evidence="3"/>
<dbReference type="InterPro" id="IPR032415">
    <property type="entry name" value="TRPM_tetra"/>
</dbReference>
<evidence type="ECO:0000256" key="13">
    <source>
        <dbReference type="ARBA" id="ARBA00022777"/>
    </source>
</evidence>
<keyword evidence="6" id="KW-0723">Serine/threonine-protein kinase</keyword>
<gene>
    <name evidence="30" type="primary">trpm6</name>
</gene>
<reference evidence="30" key="2">
    <citation type="submission" date="2025-09" db="UniProtKB">
        <authorList>
            <consortium name="Ensembl"/>
        </authorList>
    </citation>
    <scope>IDENTIFICATION</scope>
</reference>
<proteinExistence type="inferred from homology"/>
<dbReference type="GO" id="GO:0005524">
    <property type="term" value="F:ATP binding"/>
    <property type="evidence" value="ECO:0007669"/>
    <property type="project" value="InterPro"/>
</dbReference>
<evidence type="ECO:0000256" key="10">
    <source>
        <dbReference type="ARBA" id="ARBA00022679"/>
    </source>
</evidence>
<dbReference type="GO" id="GO:0004674">
    <property type="term" value="F:protein serine/threonine kinase activity"/>
    <property type="evidence" value="ECO:0007669"/>
    <property type="project" value="UniProtKB-KW"/>
</dbReference>
<comment type="catalytic activity">
    <reaction evidence="22">
        <text>Mg(2+)(in) = Mg(2+)(out)</text>
        <dbReference type="Rhea" id="RHEA:29827"/>
        <dbReference type="ChEBI" id="CHEBI:18420"/>
    </reaction>
</comment>
<dbReference type="GO" id="GO:0051262">
    <property type="term" value="P:protein tetramerization"/>
    <property type="evidence" value="ECO:0007669"/>
    <property type="project" value="InterPro"/>
</dbReference>
<dbReference type="PROSITE" id="PS51158">
    <property type="entry name" value="ALPHA_KINASE"/>
    <property type="match status" value="1"/>
</dbReference>
<evidence type="ECO:0000256" key="9">
    <source>
        <dbReference type="ARBA" id="ARBA00022673"/>
    </source>
</evidence>
<evidence type="ECO:0000313" key="31">
    <source>
        <dbReference type="Proteomes" id="UP000472260"/>
    </source>
</evidence>
<keyword evidence="16 28" id="KW-1133">Transmembrane helix</keyword>
<name>A0A671NUB2_9TELE</name>
<evidence type="ECO:0000256" key="2">
    <source>
        <dbReference type="ARBA" id="ARBA00004651"/>
    </source>
</evidence>
<dbReference type="InterPro" id="IPR011009">
    <property type="entry name" value="Kinase-like_dom_sf"/>
</dbReference>
<keyword evidence="18 28" id="KW-0472">Membrane</keyword>
<evidence type="ECO:0000256" key="20">
    <source>
        <dbReference type="ARBA" id="ARBA00023303"/>
    </source>
</evidence>
<keyword evidence="9" id="KW-0107">Calcium channel</keyword>
<evidence type="ECO:0000256" key="14">
    <source>
        <dbReference type="ARBA" id="ARBA00022833"/>
    </source>
</evidence>
<keyword evidence="8" id="KW-0109">Calcium transport</keyword>
<accession>A0A671NUB2</accession>